<protein>
    <recommendedName>
        <fullName evidence="3">MlpB protein</fullName>
    </recommendedName>
</protein>
<comment type="caution">
    <text evidence="1">The sequence shown here is derived from an EMBL/GenBank/DDBJ whole genome shotgun (WGS) entry which is preliminary data.</text>
</comment>
<evidence type="ECO:0000313" key="1">
    <source>
        <dbReference type="EMBL" id="MBC5841670.1"/>
    </source>
</evidence>
<dbReference type="EMBL" id="JACRUJ010000003">
    <property type="protein sequence ID" value="MBC5841670.1"/>
    <property type="molecule type" value="Genomic_DNA"/>
</dbReference>
<proteinExistence type="predicted"/>
<sequence>MIRKTIIIALTTFTIVSCKNEIKKAENSESLIENTIEDKTENTQNEQVGSHVPNELVCMVNDAYMGKTQIPVPVNGKTYYGCCEMCVGKLTNDETARIGIDPFSKKPVDKTEAYIVVMKAEGDVAYFESQENYLKYIKLH</sequence>
<evidence type="ECO:0000313" key="2">
    <source>
        <dbReference type="Proteomes" id="UP000629963"/>
    </source>
</evidence>
<dbReference type="Proteomes" id="UP000629963">
    <property type="component" value="Unassembled WGS sequence"/>
</dbReference>
<reference evidence="1 2" key="1">
    <citation type="submission" date="2020-08" db="EMBL/GenBank/DDBJ databases">
        <title>Description of novel Flavobacterium F-380 isolate.</title>
        <authorList>
            <person name="Saticioglu I.B."/>
            <person name="Duman M."/>
            <person name="Altun S."/>
        </authorList>
    </citation>
    <scope>NUCLEOTIDE SEQUENCE [LARGE SCALE GENOMIC DNA]</scope>
    <source>
        <strain evidence="1 2">F-380</strain>
    </source>
</reference>
<name>A0ABR7J812_9FLAO</name>
<gene>
    <name evidence="1" type="ORF">H8R23_09645</name>
</gene>
<organism evidence="1 2">
    <name type="scientific">Flavobacterium kayseriense</name>
    <dbReference type="NCBI Taxonomy" id="2764714"/>
    <lineage>
        <taxon>Bacteria</taxon>
        <taxon>Pseudomonadati</taxon>
        <taxon>Bacteroidota</taxon>
        <taxon>Flavobacteriia</taxon>
        <taxon>Flavobacteriales</taxon>
        <taxon>Flavobacteriaceae</taxon>
        <taxon>Flavobacterium</taxon>
    </lineage>
</organism>
<accession>A0ABR7J812</accession>
<evidence type="ECO:0008006" key="3">
    <source>
        <dbReference type="Google" id="ProtNLM"/>
    </source>
</evidence>
<dbReference type="RefSeq" id="WP_187010233.1">
    <property type="nucleotide sequence ID" value="NZ_JACRUI010000003.1"/>
</dbReference>
<dbReference type="PROSITE" id="PS51257">
    <property type="entry name" value="PROKAR_LIPOPROTEIN"/>
    <property type="match status" value="1"/>
</dbReference>
<keyword evidence="2" id="KW-1185">Reference proteome</keyword>